<dbReference type="InterPro" id="IPR046357">
    <property type="entry name" value="PPIase_dom_sf"/>
</dbReference>
<dbReference type="Proteomes" id="UP001516351">
    <property type="component" value="Unassembled WGS sequence"/>
</dbReference>
<feature type="chain" id="PRO_5045972050" description="Parvulin-like PPIase" evidence="9">
    <location>
        <begin position="40"/>
        <end position="319"/>
    </location>
</feature>
<evidence type="ECO:0000256" key="6">
    <source>
        <dbReference type="ARBA" id="ARBA00030642"/>
    </source>
</evidence>
<dbReference type="Pfam" id="PF13616">
    <property type="entry name" value="Rotamase_3"/>
    <property type="match status" value="1"/>
</dbReference>
<keyword evidence="9" id="KW-0732">Signal</keyword>
<organism evidence="11 12">
    <name type="scientific">Asaia spathodeae</name>
    <dbReference type="NCBI Taxonomy" id="657016"/>
    <lineage>
        <taxon>Bacteria</taxon>
        <taxon>Pseudomonadati</taxon>
        <taxon>Pseudomonadota</taxon>
        <taxon>Alphaproteobacteria</taxon>
        <taxon>Acetobacterales</taxon>
        <taxon>Acetobacteraceae</taxon>
        <taxon>Asaia</taxon>
    </lineage>
</organism>
<name>A0ABX2P0R4_9PROT</name>
<evidence type="ECO:0000256" key="9">
    <source>
        <dbReference type="SAM" id="SignalP"/>
    </source>
</evidence>
<evidence type="ECO:0000256" key="2">
    <source>
        <dbReference type="ARBA" id="ARBA00007656"/>
    </source>
</evidence>
<evidence type="ECO:0000259" key="10">
    <source>
        <dbReference type="PROSITE" id="PS50198"/>
    </source>
</evidence>
<evidence type="ECO:0000313" key="11">
    <source>
        <dbReference type="EMBL" id="NVN45488.1"/>
    </source>
</evidence>
<feature type="domain" description="PpiC" evidence="10">
    <location>
        <begin position="167"/>
        <end position="258"/>
    </location>
</feature>
<dbReference type="SUPFAM" id="SSF109998">
    <property type="entry name" value="Triger factor/SurA peptide-binding domain-like"/>
    <property type="match status" value="1"/>
</dbReference>
<dbReference type="InterPro" id="IPR027304">
    <property type="entry name" value="Trigger_fact/SurA_dom_sf"/>
</dbReference>
<keyword evidence="12" id="KW-1185">Reference proteome</keyword>
<dbReference type="PROSITE" id="PS01096">
    <property type="entry name" value="PPIC_PPIASE_1"/>
    <property type="match status" value="1"/>
</dbReference>
<dbReference type="PANTHER" id="PTHR47245:SF2">
    <property type="entry name" value="PEPTIDYL-PROLYL CIS-TRANS ISOMERASE HP_0175-RELATED"/>
    <property type="match status" value="1"/>
</dbReference>
<comment type="catalytic activity">
    <reaction evidence="1">
        <text>[protein]-peptidylproline (omega=180) = [protein]-peptidylproline (omega=0)</text>
        <dbReference type="Rhea" id="RHEA:16237"/>
        <dbReference type="Rhea" id="RHEA-COMP:10747"/>
        <dbReference type="Rhea" id="RHEA-COMP:10748"/>
        <dbReference type="ChEBI" id="CHEBI:83833"/>
        <dbReference type="ChEBI" id="CHEBI:83834"/>
        <dbReference type="EC" id="5.2.1.8"/>
    </reaction>
</comment>
<dbReference type="InterPro" id="IPR000297">
    <property type="entry name" value="PPIase_PpiC"/>
</dbReference>
<evidence type="ECO:0000256" key="4">
    <source>
        <dbReference type="ARBA" id="ARBA00018370"/>
    </source>
</evidence>
<evidence type="ECO:0000256" key="5">
    <source>
        <dbReference type="ARBA" id="ARBA00023110"/>
    </source>
</evidence>
<reference evidence="11 12" key="1">
    <citation type="submission" date="2020-06" db="EMBL/GenBank/DDBJ databases">
        <title>Synonyms of Asaia species.</title>
        <authorList>
            <person name="Sombolestani A."/>
        </authorList>
    </citation>
    <scope>NUCLEOTIDE SEQUENCE [LARGE SCALE GENOMIC DNA]</scope>
    <source>
        <strain evidence="11 12">LMG 27047</strain>
    </source>
</reference>
<dbReference type="InterPro" id="IPR050245">
    <property type="entry name" value="PrsA_foldase"/>
</dbReference>
<dbReference type="Gene3D" id="1.10.8.1040">
    <property type="match status" value="1"/>
</dbReference>
<dbReference type="PROSITE" id="PS50198">
    <property type="entry name" value="PPIC_PPIASE_2"/>
    <property type="match status" value="1"/>
</dbReference>
<dbReference type="Gene3D" id="3.10.50.40">
    <property type="match status" value="1"/>
</dbReference>
<protein>
    <recommendedName>
        <fullName evidence="4">Parvulin-like PPIase</fullName>
        <ecNumber evidence="3">5.2.1.8</ecNumber>
    </recommendedName>
    <alternativeName>
        <fullName evidence="6">Peptidyl-prolyl cis-trans isomerase plp</fullName>
    </alternativeName>
    <alternativeName>
        <fullName evidence="7">Rotamase plp</fullName>
    </alternativeName>
</protein>
<proteinExistence type="inferred from homology"/>
<dbReference type="PANTHER" id="PTHR47245">
    <property type="entry name" value="PEPTIDYLPROLYL ISOMERASE"/>
    <property type="match status" value="1"/>
</dbReference>
<sequence length="319" mass="34232">MLAEVPRVFRGCFSMRLIRPALFCAALLSGTTLVAPSFAAPAPAAPANAAPAAAPADANPLIASVNGQKIYLDDVKKAAAGLPPQARQLPPNTLVNILLNQIVSQKAIQIDALKEGLDKKPDVKAQMQEAADNALQNAYLQEKVGPLVTEDAIKQAYQANYASKKGEQEIHARHILVADEATAKDVIKQLNHGAKFEDLAKKLSTDKGSGASGGDLGWFKKDDMLPEFSKAAFAMKPNTISQTPVKTQYGWHVIQVLASREAPVPPLEQVHDEIRQQLIRDNVRDIVKAAQDKVKIVRYDAQGKPLPDAPAAAPAAPKK</sequence>
<keyword evidence="5 8" id="KW-0697">Rotamase</keyword>
<gene>
    <name evidence="11" type="ORF">HW542_01545</name>
</gene>
<dbReference type="GO" id="GO:0016853">
    <property type="term" value="F:isomerase activity"/>
    <property type="evidence" value="ECO:0007669"/>
    <property type="project" value="UniProtKB-KW"/>
</dbReference>
<dbReference type="SUPFAM" id="SSF54534">
    <property type="entry name" value="FKBP-like"/>
    <property type="match status" value="1"/>
</dbReference>
<accession>A0ABX2P0R4</accession>
<comment type="similarity">
    <text evidence="2">Belongs to the PpiC/parvulin rotamase family.</text>
</comment>
<comment type="caution">
    <text evidence="11">The sequence shown here is derived from an EMBL/GenBank/DDBJ whole genome shotgun (WGS) entry which is preliminary data.</text>
</comment>
<evidence type="ECO:0000313" key="12">
    <source>
        <dbReference type="Proteomes" id="UP001516351"/>
    </source>
</evidence>
<evidence type="ECO:0000256" key="1">
    <source>
        <dbReference type="ARBA" id="ARBA00000971"/>
    </source>
</evidence>
<dbReference type="EMBL" id="JABXXV010000001">
    <property type="protein sequence ID" value="NVN45488.1"/>
    <property type="molecule type" value="Genomic_DNA"/>
</dbReference>
<feature type="signal peptide" evidence="9">
    <location>
        <begin position="1"/>
        <end position="39"/>
    </location>
</feature>
<evidence type="ECO:0000256" key="3">
    <source>
        <dbReference type="ARBA" id="ARBA00013194"/>
    </source>
</evidence>
<evidence type="ECO:0000256" key="7">
    <source>
        <dbReference type="ARBA" id="ARBA00031484"/>
    </source>
</evidence>
<evidence type="ECO:0000256" key="8">
    <source>
        <dbReference type="PROSITE-ProRule" id="PRU00278"/>
    </source>
</evidence>
<dbReference type="InterPro" id="IPR023058">
    <property type="entry name" value="PPIase_PpiC_CS"/>
</dbReference>
<keyword evidence="8 11" id="KW-0413">Isomerase</keyword>
<dbReference type="EC" id="5.2.1.8" evidence="3"/>